<dbReference type="InterPro" id="IPR025558">
    <property type="entry name" value="DUF4283"/>
</dbReference>
<evidence type="ECO:0000256" key="1">
    <source>
        <dbReference type="SAM" id="MobiDB-lite"/>
    </source>
</evidence>
<accession>A0A1J6IK59</accession>
<dbReference type="Pfam" id="PF14111">
    <property type="entry name" value="DUF4283"/>
    <property type="match status" value="1"/>
</dbReference>
<dbReference type="Gramene" id="OIT05238">
    <property type="protein sequence ID" value="OIT05238"/>
    <property type="gene ID" value="A4A49_65316"/>
</dbReference>
<name>A0A1J6IK59_NICAT</name>
<evidence type="ECO:0000313" key="4">
    <source>
        <dbReference type="Proteomes" id="UP000187609"/>
    </source>
</evidence>
<protein>
    <recommendedName>
        <fullName evidence="2">DUF4283 domain-containing protein</fullName>
    </recommendedName>
</protein>
<feature type="domain" description="DUF4283" evidence="2">
    <location>
        <begin position="79"/>
        <end position="133"/>
    </location>
</feature>
<sequence length="135" mass="15035">MEVGQSSPNHKPLPQTSTNPNPIQNYAKLLHPQAINAPMHVNSVNLKPVELLHGEPMVRWKTLEVKQSIMQQGLHLEGLGKFSYGKPAIQELRKAIPIQCELKGSCSVGLIEDSHVLIKLSLMEDYIHLLSKPAF</sequence>
<dbReference type="EMBL" id="MJEQ01037185">
    <property type="protein sequence ID" value="OIT05238.1"/>
    <property type="molecule type" value="Genomic_DNA"/>
</dbReference>
<keyword evidence="4" id="KW-1185">Reference proteome</keyword>
<dbReference type="Proteomes" id="UP000187609">
    <property type="component" value="Unassembled WGS sequence"/>
</dbReference>
<dbReference type="AlphaFoldDB" id="A0A1J6IK59"/>
<gene>
    <name evidence="3" type="ORF">A4A49_65316</name>
</gene>
<evidence type="ECO:0000313" key="3">
    <source>
        <dbReference type="EMBL" id="OIT05238.1"/>
    </source>
</evidence>
<evidence type="ECO:0000259" key="2">
    <source>
        <dbReference type="Pfam" id="PF14111"/>
    </source>
</evidence>
<feature type="region of interest" description="Disordered" evidence="1">
    <location>
        <begin position="1"/>
        <end position="24"/>
    </location>
</feature>
<organism evidence="3 4">
    <name type="scientific">Nicotiana attenuata</name>
    <name type="common">Coyote tobacco</name>
    <dbReference type="NCBI Taxonomy" id="49451"/>
    <lineage>
        <taxon>Eukaryota</taxon>
        <taxon>Viridiplantae</taxon>
        <taxon>Streptophyta</taxon>
        <taxon>Embryophyta</taxon>
        <taxon>Tracheophyta</taxon>
        <taxon>Spermatophyta</taxon>
        <taxon>Magnoliopsida</taxon>
        <taxon>eudicotyledons</taxon>
        <taxon>Gunneridae</taxon>
        <taxon>Pentapetalae</taxon>
        <taxon>asterids</taxon>
        <taxon>lamiids</taxon>
        <taxon>Solanales</taxon>
        <taxon>Solanaceae</taxon>
        <taxon>Nicotianoideae</taxon>
        <taxon>Nicotianeae</taxon>
        <taxon>Nicotiana</taxon>
    </lineage>
</organism>
<reference evidence="3" key="1">
    <citation type="submission" date="2016-11" db="EMBL/GenBank/DDBJ databases">
        <title>The genome of Nicotiana attenuata.</title>
        <authorList>
            <person name="Xu S."/>
            <person name="Brockmoeller T."/>
            <person name="Gaquerel E."/>
            <person name="Navarro A."/>
            <person name="Kuhl H."/>
            <person name="Gase K."/>
            <person name="Ling Z."/>
            <person name="Zhou W."/>
            <person name="Kreitzer C."/>
            <person name="Stanke M."/>
            <person name="Tang H."/>
            <person name="Lyons E."/>
            <person name="Pandey P."/>
            <person name="Pandey S.P."/>
            <person name="Timmermann B."/>
            <person name="Baldwin I.T."/>
        </authorList>
    </citation>
    <scope>NUCLEOTIDE SEQUENCE [LARGE SCALE GENOMIC DNA]</scope>
    <source>
        <strain evidence="3">UT</strain>
    </source>
</reference>
<comment type="caution">
    <text evidence="3">The sequence shown here is derived from an EMBL/GenBank/DDBJ whole genome shotgun (WGS) entry which is preliminary data.</text>
</comment>
<proteinExistence type="predicted"/>